<dbReference type="PANTHER" id="PTHR31252:SF11">
    <property type="entry name" value="DUF4419 DOMAIN-CONTAINING PROTEIN"/>
    <property type="match status" value="1"/>
</dbReference>
<proteinExistence type="predicted"/>
<dbReference type="EMBL" id="JAFIMR010000047">
    <property type="protein sequence ID" value="KAI1856066.1"/>
    <property type="molecule type" value="Genomic_DNA"/>
</dbReference>
<dbReference type="InterPro" id="IPR025533">
    <property type="entry name" value="DUF4419"/>
</dbReference>
<evidence type="ECO:0000313" key="2">
    <source>
        <dbReference type="Proteomes" id="UP000829685"/>
    </source>
</evidence>
<dbReference type="PANTHER" id="PTHR31252">
    <property type="entry name" value="DUF4419 DOMAIN-CONTAINING PROTEIN"/>
    <property type="match status" value="1"/>
</dbReference>
<dbReference type="Pfam" id="PF14388">
    <property type="entry name" value="DUF4419"/>
    <property type="match status" value="2"/>
</dbReference>
<dbReference type="AlphaFoldDB" id="A0A9Q0AK58"/>
<protein>
    <submittedName>
        <fullName evidence="1">Uncharacterized protein</fullName>
    </submittedName>
</protein>
<evidence type="ECO:0000313" key="1">
    <source>
        <dbReference type="EMBL" id="KAI1856066.1"/>
    </source>
</evidence>
<dbReference type="Proteomes" id="UP000829685">
    <property type="component" value="Unassembled WGS sequence"/>
</dbReference>
<sequence>MHRNFMGPFAAHKGKKNLVVTYNAPNRYNVDYADLAKQIGVLVSQNVVDAEIKGWITPAFTTTTQHDIVDYEEILRRLDKLALYVKEPTQFGNLLKPTITLFIRSFDEPDNQQIIDFWGQICDEEHGSGFDTYTGWITGA</sequence>
<accession>A0A9Q0AK58</accession>
<gene>
    <name evidence="1" type="ORF">JX265_011963</name>
</gene>
<reference evidence="1" key="1">
    <citation type="submission" date="2021-03" db="EMBL/GenBank/DDBJ databases">
        <title>Revisited historic fungal species revealed as producer of novel bioactive compounds through whole genome sequencing and comparative genomics.</title>
        <authorList>
            <person name="Vignolle G.A."/>
            <person name="Hochenegger N."/>
            <person name="Mach R.L."/>
            <person name="Mach-Aigner A.R."/>
            <person name="Javad Rahimi M."/>
            <person name="Salim K.A."/>
            <person name="Chan C.M."/>
            <person name="Lim L.B.L."/>
            <person name="Cai F."/>
            <person name="Druzhinina I.S."/>
            <person name="U'Ren J.M."/>
            <person name="Derntl C."/>
        </authorList>
    </citation>
    <scope>NUCLEOTIDE SEQUENCE</scope>
    <source>
        <strain evidence="1">TUCIM 5799</strain>
    </source>
</reference>
<name>A0A9Q0AK58_9PEZI</name>
<comment type="caution">
    <text evidence="1">The sequence shown here is derived from an EMBL/GenBank/DDBJ whole genome shotgun (WGS) entry which is preliminary data.</text>
</comment>
<keyword evidence="2" id="KW-1185">Reference proteome</keyword>
<organism evidence="1 2">
    <name type="scientific">Neoarthrinium moseri</name>
    <dbReference type="NCBI Taxonomy" id="1658444"/>
    <lineage>
        <taxon>Eukaryota</taxon>
        <taxon>Fungi</taxon>
        <taxon>Dikarya</taxon>
        <taxon>Ascomycota</taxon>
        <taxon>Pezizomycotina</taxon>
        <taxon>Sordariomycetes</taxon>
        <taxon>Xylariomycetidae</taxon>
        <taxon>Amphisphaeriales</taxon>
        <taxon>Apiosporaceae</taxon>
        <taxon>Neoarthrinium</taxon>
    </lineage>
</organism>